<gene>
    <name evidence="1" type="ORF">H1R13_27555</name>
</gene>
<comment type="caution">
    <text evidence="1">The sequence shown here is derived from an EMBL/GenBank/DDBJ whole genome shotgun (WGS) entry which is preliminary data.</text>
</comment>
<accession>A0A7X1LSU5</accession>
<dbReference type="OrthoDB" id="530515at2"/>
<dbReference type="AlphaFoldDB" id="A0A7X1LSU5"/>
<dbReference type="RefSeq" id="WP_159662510.1">
    <property type="nucleotide sequence ID" value="NZ_JACMHY010000013.1"/>
</dbReference>
<dbReference type="Proteomes" id="UP000517694">
    <property type="component" value="Unassembled WGS sequence"/>
</dbReference>
<keyword evidence="2" id="KW-1185">Reference proteome</keyword>
<organism evidence="1 2">
    <name type="scientific">Streptomyces mexicanus</name>
    <dbReference type="NCBI Taxonomy" id="178566"/>
    <lineage>
        <taxon>Bacteria</taxon>
        <taxon>Bacillati</taxon>
        <taxon>Actinomycetota</taxon>
        <taxon>Actinomycetes</taxon>
        <taxon>Kitasatosporales</taxon>
        <taxon>Streptomycetaceae</taxon>
        <taxon>Streptomyces</taxon>
    </lineage>
</organism>
<protein>
    <submittedName>
        <fullName evidence="1">Uncharacterized protein</fullName>
    </submittedName>
</protein>
<reference evidence="1 2" key="1">
    <citation type="submission" date="2020-08" db="EMBL/GenBank/DDBJ databases">
        <title>Whole-Genome Sequence of French Clinical Streptomyces mexicanus Strain Q0842.</title>
        <authorList>
            <person name="Boxberger M."/>
            <person name="La Scola B."/>
        </authorList>
    </citation>
    <scope>NUCLEOTIDE SEQUENCE [LARGE SCALE GENOMIC DNA]</scope>
    <source>
        <strain evidence="1 2">Marseille-Q0842</strain>
    </source>
</reference>
<name>A0A7X1LSU5_9ACTN</name>
<evidence type="ECO:0000313" key="2">
    <source>
        <dbReference type="Proteomes" id="UP000517694"/>
    </source>
</evidence>
<sequence length="136" mass="15156">MLVQARVDGDHLLVQLPGRLAFAARQRTLNVSLEPVAEVRVEPSWWRALRIGAPGRHYRFRPGRWCAGQLRHARGRDFVALMENHPALVIDFDHWQSPYVRLALSVGNPHGLAALLRDRAGRLGGTPADDAPCDAN</sequence>
<dbReference type="EMBL" id="JACMHY010000013">
    <property type="protein sequence ID" value="MBC2868585.1"/>
    <property type="molecule type" value="Genomic_DNA"/>
</dbReference>
<evidence type="ECO:0000313" key="1">
    <source>
        <dbReference type="EMBL" id="MBC2868585.1"/>
    </source>
</evidence>
<proteinExistence type="predicted"/>